<gene>
    <name evidence="1" type="ORF">CCACVL1_06780</name>
</gene>
<dbReference type="AlphaFoldDB" id="A0A1R3JCY7"/>
<comment type="caution">
    <text evidence="1">The sequence shown here is derived from an EMBL/GenBank/DDBJ whole genome shotgun (WGS) entry which is preliminary data.</text>
</comment>
<dbReference type="EMBL" id="AWWV01008159">
    <property type="protein sequence ID" value="OMO92705.1"/>
    <property type="molecule type" value="Genomic_DNA"/>
</dbReference>
<reference evidence="1 2" key="1">
    <citation type="submission" date="2013-09" db="EMBL/GenBank/DDBJ databases">
        <title>Corchorus capsularis genome sequencing.</title>
        <authorList>
            <person name="Alam M."/>
            <person name="Haque M.S."/>
            <person name="Islam M.S."/>
            <person name="Emdad E.M."/>
            <person name="Islam M.M."/>
            <person name="Ahmed B."/>
            <person name="Halim A."/>
            <person name="Hossen Q.M.M."/>
            <person name="Hossain M.Z."/>
            <person name="Ahmed R."/>
            <person name="Khan M.M."/>
            <person name="Islam R."/>
            <person name="Rashid M.M."/>
            <person name="Khan S.A."/>
            <person name="Rahman M.S."/>
            <person name="Alam M."/>
        </authorList>
    </citation>
    <scope>NUCLEOTIDE SEQUENCE [LARGE SCALE GENOMIC DNA]</scope>
    <source>
        <strain evidence="2">cv. CVL-1</strain>
        <tissue evidence="1">Whole seedling</tissue>
    </source>
</reference>
<name>A0A1R3JCY7_COCAP</name>
<dbReference type="Proteomes" id="UP000188268">
    <property type="component" value="Unassembled WGS sequence"/>
</dbReference>
<organism evidence="1 2">
    <name type="scientific">Corchorus capsularis</name>
    <name type="common">Jute</name>
    <dbReference type="NCBI Taxonomy" id="210143"/>
    <lineage>
        <taxon>Eukaryota</taxon>
        <taxon>Viridiplantae</taxon>
        <taxon>Streptophyta</taxon>
        <taxon>Embryophyta</taxon>
        <taxon>Tracheophyta</taxon>
        <taxon>Spermatophyta</taxon>
        <taxon>Magnoliopsida</taxon>
        <taxon>eudicotyledons</taxon>
        <taxon>Gunneridae</taxon>
        <taxon>Pentapetalae</taxon>
        <taxon>rosids</taxon>
        <taxon>malvids</taxon>
        <taxon>Malvales</taxon>
        <taxon>Malvaceae</taxon>
        <taxon>Grewioideae</taxon>
        <taxon>Apeibeae</taxon>
        <taxon>Corchorus</taxon>
    </lineage>
</organism>
<evidence type="ECO:0000313" key="1">
    <source>
        <dbReference type="EMBL" id="OMO92705.1"/>
    </source>
</evidence>
<evidence type="ECO:0000313" key="2">
    <source>
        <dbReference type="Proteomes" id="UP000188268"/>
    </source>
</evidence>
<sequence>MAMGWGGGGGKAGTAGRSV</sequence>
<dbReference type="Gramene" id="OMO92705">
    <property type="protein sequence ID" value="OMO92705"/>
    <property type="gene ID" value="CCACVL1_06780"/>
</dbReference>
<accession>A0A1R3JCY7</accession>
<proteinExistence type="predicted"/>
<protein>
    <submittedName>
        <fullName evidence="1">Uncharacterized protein</fullName>
    </submittedName>
</protein>
<keyword evidence="2" id="KW-1185">Reference proteome</keyword>